<organism evidence="6 7">
    <name type="scientific">Eiseniibacteriota bacterium</name>
    <dbReference type="NCBI Taxonomy" id="2212470"/>
    <lineage>
        <taxon>Bacteria</taxon>
        <taxon>Candidatus Eiseniibacteriota</taxon>
    </lineage>
</organism>
<dbReference type="SUPFAM" id="SSF53098">
    <property type="entry name" value="Ribonuclease H-like"/>
    <property type="match status" value="1"/>
</dbReference>
<dbReference type="Pfam" id="PF01609">
    <property type="entry name" value="DDE_Tnp_1"/>
    <property type="match status" value="1"/>
</dbReference>
<keyword evidence="7" id="KW-1185">Reference proteome</keyword>
<dbReference type="InterPro" id="IPR012337">
    <property type="entry name" value="RNaseH-like_sf"/>
</dbReference>
<keyword evidence="2" id="KW-0815">Transposition</keyword>
<sequence>MSERVPKKGRLNRWAKQTGFRKRKGKLSPFDFLVLMTVGQVGMKHPSLAGMVAAIEARISRVALHYRFSAAAAAFLLKCLGFVLQQKVHRLGQIDTKLLRPFRRVLIADSSSWDVSEKLHSVLPGSGGTASAANCKLQAVYDYKRGELGFLDVTAGTVPDNRYTDRLPDMLQKGDLLLIDQGYFKLNTLAEIAARGAFFLTRFFVCTALKDPITHAPIDLAKHLSKLEGNAHEMDVLMGSKRQPQVPCRLIALRLGEQVANERRRRLRREAKRKGRTISKQHLRMCDWTLLITNVPQKWLMLEMARALYTVRWQIELLFKQLKSILRVHESDTSKENRLRCELYGKLIGAVIIHRIHAAETNRLWKTQRREVSMENLYKRFQERAFTLLRMLLRSVLKANAYLCDQIKRILPTCLKNRQRSRLSTLEILEAQCDPMLEIEEPVMKNAPLSLTPMGRSPRSAQFTCWALDPPGTAFPICSSHSPSSEG</sequence>
<comment type="caution">
    <text evidence="6">The sequence shown here is derived from an EMBL/GenBank/DDBJ whole genome shotgun (WGS) entry which is preliminary data.</text>
</comment>
<accession>A0ABV6YM91</accession>
<protein>
    <submittedName>
        <fullName evidence="6">IS4 family transposase</fullName>
    </submittedName>
</protein>
<evidence type="ECO:0000313" key="7">
    <source>
        <dbReference type="Proteomes" id="UP001593833"/>
    </source>
</evidence>
<proteinExistence type="inferred from homology"/>
<evidence type="ECO:0000313" key="6">
    <source>
        <dbReference type="EMBL" id="MFC1573443.1"/>
    </source>
</evidence>
<evidence type="ECO:0000256" key="3">
    <source>
        <dbReference type="ARBA" id="ARBA00023125"/>
    </source>
</evidence>
<keyword evidence="3" id="KW-0238">DNA-binding</keyword>
<dbReference type="EMBL" id="JBHPKH010000164">
    <property type="protein sequence ID" value="MFC1573443.1"/>
    <property type="molecule type" value="Genomic_DNA"/>
</dbReference>
<evidence type="ECO:0000256" key="1">
    <source>
        <dbReference type="ARBA" id="ARBA00010075"/>
    </source>
</evidence>
<evidence type="ECO:0000259" key="5">
    <source>
        <dbReference type="Pfam" id="PF01609"/>
    </source>
</evidence>
<dbReference type="NCBIfam" id="NF033592">
    <property type="entry name" value="transpos_IS4_1"/>
    <property type="match status" value="1"/>
</dbReference>
<keyword evidence="4" id="KW-0233">DNA recombination</keyword>
<feature type="domain" description="Transposase IS4-like" evidence="5">
    <location>
        <begin position="101"/>
        <end position="348"/>
    </location>
</feature>
<reference evidence="6 7" key="1">
    <citation type="submission" date="2024-09" db="EMBL/GenBank/DDBJ databases">
        <authorList>
            <person name="D'Angelo T."/>
        </authorList>
    </citation>
    <scope>NUCLEOTIDE SEQUENCE [LARGE SCALE GENOMIC DNA]</scope>
    <source>
        <strain evidence="6">SAG AM-320-E07</strain>
    </source>
</reference>
<evidence type="ECO:0000256" key="2">
    <source>
        <dbReference type="ARBA" id="ARBA00022578"/>
    </source>
</evidence>
<dbReference type="PANTHER" id="PTHR33258">
    <property type="entry name" value="TRANSPOSASE INSL FOR INSERTION SEQUENCE ELEMENT IS186A-RELATED"/>
    <property type="match status" value="1"/>
</dbReference>
<dbReference type="Proteomes" id="UP001593833">
    <property type="component" value="Unassembled WGS sequence"/>
</dbReference>
<name>A0ABV6YM91_UNCEI</name>
<comment type="similarity">
    <text evidence="1">Belongs to the transposase 11 family.</text>
</comment>
<gene>
    <name evidence="6" type="ORF">ACFL6M_07585</name>
</gene>
<evidence type="ECO:0000256" key="4">
    <source>
        <dbReference type="ARBA" id="ARBA00023172"/>
    </source>
</evidence>
<dbReference type="InterPro" id="IPR002559">
    <property type="entry name" value="Transposase_11"/>
</dbReference>
<dbReference type="InterPro" id="IPR047952">
    <property type="entry name" value="Transpos_IS4"/>
</dbReference>
<dbReference type="PANTHER" id="PTHR33258:SF1">
    <property type="entry name" value="TRANSPOSASE INSL FOR INSERTION SEQUENCE ELEMENT IS186A-RELATED"/>
    <property type="match status" value="1"/>
</dbReference>